<organism evidence="9 10">
    <name type="scientific">Gigaspora rosea</name>
    <dbReference type="NCBI Taxonomy" id="44941"/>
    <lineage>
        <taxon>Eukaryota</taxon>
        <taxon>Fungi</taxon>
        <taxon>Fungi incertae sedis</taxon>
        <taxon>Mucoromycota</taxon>
        <taxon>Glomeromycotina</taxon>
        <taxon>Glomeromycetes</taxon>
        <taxon>Diversisporales</taxon>
        <taxon>Gigasporaceae</taxon>
        <taxon>Gigaspora</taxon>
    </lineage>
</organism>
<dbReference type="Pfam" id="PF12430">
    <property type="entry name" value="ABA_GPCR"/>
    <property type="match status" value="1"/>
</dbReference>
<evidence type="ECO:0000256" key="1">
    <source>
        <dbReference type="ARBA" id="ARBA00004141"/>
    </source>
</evidence>
<feature type="transmembrane region" description="Helical" evidence="6">
    <location>
        <begin position="377"/>
        <end position="401"/>
    </location>
</feature>
<evidence type="ECO:0000256" key="5">
    <source>
        <dbReference type="SAM" id="MobiDB-lite"/>
    </source>
</evidence>
<dbReference type="PANTHER" id="PTHR15948">
    <property type="entry name" value="G-PROTEIN COUPLED RECEPTOR 89-RELATED"/>
    <property type="match status" value="1"/>
</dbReference>
<comment type="caution">
    <text evidence="9">The sequence shown here is derived from an EMBL/GenBank/DDBJ whole genome shotgun (WGS) entry which is preliminary data.</text>
</comment>
<feature type="transmembrane region" description="Helical" evidence="6">
    <location>
        <begin position="53"/>
        <end position="76"/>
    </location>
</feature>
<dbReference type="AlphaFoldDB" id="A0A397V5I9"/>
<keyword evidence="9" id="KW-0675">Receptor</keyword>
<feature type="domain" description="Abscisic acid G-protein coupled receptor-like" evidence="7">
    <location>
        <begin position="310"/>
        <end position="479"/>
    </location>
</feature>
<keyword evidence="10" id="KW-1185">Reference proteome</keyword>
<dbReference type="InterPro" id="IPR022535">
    <property type="entry name" value="Golgi_pH-regulator_cons_dom"/>
</dbReference>
<dbReference type="OrthoDB" id="264392at2759"/>
<evidence type="ECO:0000256" key="2">
    <source>
        <dbReference type="ARBA" id="ARBA00022692"/>
    </source>
</evidence>
<reference evidence="9 10" key="1">
    <citation type="submission" date="2018-06" db="EMBL/GenBank/DDBJ databases">
        <title>Comparative genomics reveals the genomic features of Rhizophagus irregularis, R. cerebriforme, R. diaphanum and Gigaspora rosea, and their symbiotic lifestyle signature.</title>
        <authorList>
            <person name="Morin E."/>
            <person name="San Clemente H."/>
            <person name="Chen E.C.H."/>
            <person name="De La Providencia I."/>
            <person name="Hainaut M."/>
            <person name="Kuo A."/>
            <person name="Kohler A."/>
            <person name="Murat C."/>
            <person name="Tang N."/>
            <person name="Roy S."/>
            <person name="Loubradou J."/>
            <person name="Henrissat B."/>
            <person name="Grigoriev I.V."/>
            <person name="Corradi N."/>
            <person name="Roux C."/>
            <person name="Martin F.M."/>
        </authorList>
    </citation>
    <scope>NUCLEOTIDE SEQUENCE [LARGE SCALE GENOMIC DNA]</scope>
    <source>
        <strain evidence="9 10">DAOM 194757</strain>
    </source>
</reference>
<evidence type="ECO:0000313" key="9">
    <source>
        <dbReference type="EMBL" id="RIB16189.1"/>
    </source>
</evidence>
<feature type="domain" description="Golgi pH regulator conserved" evidence="8">
    <location>
        <begin position="178"/>
        <end position="239"/>
    </location>
</feature>
<protein>
    <submittedName>
        <fullName evidence="9">Abscisic acid G-protein coupled receptor-domain-containing protein</fullName>
    </submittedName>
</protein>
<feature type="transmembrane region" description="Helical" evidence="6">
    <location>
        <begin position="184"/>
        <end position="210"/>
    </location>
</feature>
<feature type="transmembrane region" description="Helical" evidence="6">
    <location>
        <begin position="456"/>
        <end position="478"/>
    </location>
</feature>
<evidence type="ECO:0000259" key="7">
    <source>
        <dbReference type="Pfam" id="PF12430"/>
    </source>
</evidence>
<evidence type="ECO:0000256" key="3">
    <source>
        <dbReference type="ARBA" id="ARBA00022989"/>
    </source>
</evidence>
<feature type="transmembrane region" description="Helical" evidence="6">
    <location>
        <begin position="413"/>
        <end position="436"/>
    </location>
</feature>
<keyword evidence="4 6" id="KW-0472">Membrane</keyword>
<dbReference type="GO" id="GO:0016020">
    <property type="term" value="C:membrane"/>
    <property type="evidence" value="ECO:0007669"/>
    <property type="project" value="UniProtKB-SubCell"/>
</dbReference>
<evidence type="ECO:0000256" key="6">
    <source>
        <dbReference type="SAM" id="Phobius"/>
    </source>
</evidence>
<keyword evidence="2 6" id="KW-0812">Transmembrane</keyword>
<feature type="compositionally biased region" description="Low complexity" evidence="5">
    <location>
        <begin position="496"/>
        <end position="519"/>
    </location>
</feature>
<gene>
    <name evidence="9" type="ORF">C2G38_1529328</name>
</gene>
<dbReference type="InterPro" id="IPR015672">
    <property type="entry name" value="GPHR/GTG"/>
</dbReference>
<dbReference type="InterPro" id="IPR025969">
    <property type="entry name" value="ABA_GPCR_dom"/>
</dbReference>
<keyword evidence="3 6" id="KW-1133">Transmembrane helix</keyword>
<dbReference type="PANTHER" id="PTHR15948:SF0">
    <property type="entry name" value="GOLGI PH REGULATOR A-RELATED"/>
    <property type="match status" value="1"/>
</dbReference>
<dbReference type="Proteomes" id="UP000266673">
    <property type="component" value="Unassembled WGS sequence"/>
</dbReference>
<feature type="region of interest" description="Disordered" evidence="5">
    <location>
        <begin position="496"/>
        <end position="531"/>
    </location>
</feature>
<sequence>MVHEFTFTLLYDGLIQFGSQLLFFAFGWIFLVKKLFKDYESSTDRRDAQVVQAIFSLTFSTSCALFELIIFEIVEIMHKDSRWFCWKVTLYILLFLVIILMPFYQLYLIITKIQESLRLRYSIVIVILCWATYFYIFWRVGDFFPIEKTASAADKNDHLSSFTDSTKIPQGDVFIQFGMSRVGVIGVTIMAILSGFGAVNSPYATLFFFLRQVTDADIQAAEKKYLQTLDIIISKKRRILISQARQRSAVEQGSRVGGFMRKMINTMTNHMGIGGENIGMLRQEVAGLENLSRQLYMDIDDLYQERDRLQYSKTWQGKYFNFMGYIFSIYCIYKIIMATVNIIFFRIGKTDPITYGLALAIKYIKIDLNVDFWSQQLSFFFVGLMIIFSIRGLLIQLLKFFRAVSNSVSRNDIVLLLAQIMGMYFLSAFLMMRMSLPVIYRNTISSLLGSIEFNFYHRWFDVIFLVSGLASVVLLYFVHQANNSNVMLSSASLSSISTGSSGGSSTTPTSDYSPNYSPPGAGNSFNNRAGDWEHASGASRWVNTGLHHRD</sequence>
<dbReference type="EMBL" id="QKWP01000695">
    <property type="protein sequence ID" value="RIB16189.1"/>
    <property type="molecule type" value="Genomic_DNA"/>
</dbReference>
<name>A0A397V5I9_9GLOM</name>
<feature type="transmembrane region" description="Helical" evidence="6">
    <location>
        <begin position="14"/>
        <end position="32"/>
    </location>
</feature>
<feature type="transmembrane region" description="Helical" evidence="6">
    <location>
        <begin position="322"/>
        <end position="347"/>
    </location>
</feature>
<proteinExistence type="predicted"/>
<accession>A0A397V5I9</accession>
<dbReference type="Pfam" id="PF12537">
    <property type="entry name" value="GPHR_N"/>
    <property type="match status" value="1"/>
</dbReference>
<evidence type="ECO:0000256" key="4">
    <source>
        <dbReference type="ARBA" id="ARBA00023136"/>
    </source>
</evidence>
<feature type="transmembrane region" description="Helical" evidence="6">
    <location>
        <begin position="88"/>
        <end position="107"/>
    </location>
</feature>
<evidence type="ECO:0000259" key="8">
    <source>
        <dbReference type="Pfam" id="PF12537"/>
    </source>
</evidence>
<dbReference type="STRING" id="44941.A0A397V5I9"/>
<comment type="subcellular location">
    <subcellularLocation>
        <location evidence="1">Membrane</location>
        <topology evidence="1">Multi-pass membrane protein</topology>
    </subcellularLocation>
</comment>
<evidence type="ECO:0000313" key="10">
    <source>
        <dbReference type="Proteomes" id="UP000266673"/>
    </source>
</evidence>
<feature type="transmembrane region" description="Helical" evidence="6">
    <location>
        <begin position="119"/>
        <end position="138"/>
    </location>
</feature>